<dbReference type="Pfam" id="PF00389">
    <property type="entry name" value="2-Hacid_dh"/>
    <property type="match status" value="1"/>
</dbReference>
<accession>A0A844HQ96</accession>
<dbReference type="EMBL" id="WMIG01000024">
    <property type="protein sequence ID" value="MTH62016.1"/>
    <property type="molecule type" value="Genomic_DNA"/>
</dbReference>
<dbReference type="InterPro" id="IPR006140">
    <property type="entry name" value="D-isomer_DH_NAD-bd"/>
</dbReference>
<keyword evidence="4" id="KW-0520">NAD</keyword>
<evidence type="ECO:0000256" key="3">
    <source>
        <dbReference type="ARBA" id="ARBA00023002"/>
    </source>
</evidence>
<proteinExistence type="inferred from homology"/>
<dbReference type="Pfam" id="PF02826">
    <property type="entry name" value="2-Hacid_dh_C"/>
    <property type="match status" value="1"/>
</dbReference>
<keyword evidence="2" id="KW-0028">Amino-acid biosynthesis</keyword>
<reference evidence="8 9" key="1">
    <citation type="submission" date="2019-11" db="EMBL/GenBank/DDBJ databases">
        <authorList>
            <person name="Dong K."/>
        </authorList>
    </citation>
    <scope>NUCLEOTIDE SEQUENCE [LARGE SCALE GENOMIC DNA]</scope>
    <source>
        <strain evidence="8 9">NBRC 112902</strain>
    </source>
</reference>
<organism evidence="8 9">
    <name type="scientific">Paracoccus litorisediminis</name>
    <dbReference type="NCBI Taxonomy" id="2006130"/>
    <lineage>
        <taxon>Bacteria</taxon>
        <taxon>Pseudomonadati</taxon>
        <taxon>Pseudomonadota</taxon>
        <taxon>Alphaproteobacteria</taxon>
        <taxon>Rhodobacterales</taxon>
        <taxon>Paracoccaceae</taxon>
        <taxon>Paracoccus</taxon>
    </lineage>
</organism>
<name>A0A844HQ96_9RHOB</name>
<dbReference type="InterPro" id="IPR029752">
    <property type="entry name" value="D-isomer_DH_CS1"/>
</dbReference>
<keyword evidence="3 5" id="KW-0560">Oxidoreductase</keyword>
<dbReference type="SUPFAM" id="SSF51735">
    <property type="entry name" value="NAD(P)-binding Rossmann-fold domains"/>
    <property type="match status" value="1"/>
</dbReference>
<evidence type="ECO:0000256" key="1">
    <source>
        <dbReference type="ARBA" id="ARBA00005854"/>
    </source>
</evidence>
<dbReference type="InterPro" id="IPR036291">
    <property type="entry name" value="NAD(P)-bd_dom_sf"/>
</dbReference>
<dbReference type="Gene3D" id="3.40.50.720">
    <property type="entry name" value="NAD(P)-binding Rossmann-like Domain"/>
    <property type="match status" value="2"/>
</dbReference>
<gene>
    <name evidence="8" type="ORF">GL300_22725</name>
</gene>
<feature type="domain" description="D-isomer specific 2-hydroxyacid dehydrogenase NAD-binding" evidence="7">
    <location>
        <begin position="120"/>
        <end position="297"/>
    </location>
</feature>
<dbReference type="PANTHER" id="PTHR42789">
    <property type="entry name" value="D-ISOMER SPECIFIC 2-HYDROXYACID DEHYDROGENASE FAMILY PROTEIN (AFU_ORTHOLOGUE AFUA_6G10090)"/>
    <property type="match status" value="1"/>
</dbReference>
<protein>
    <submittedName>
        <fullName evidence="8">3-phosphoglycerate dehydrogenase</fullName>
    </submittedName>
</protein>
<dbReference type="InterPro" id="IPR050857">
    <property type="entry name" value="D-2-hydroxyacid_DH"/>
</dbReference>
<evidence type="ECO:0000256" key="5">
    <source>
        <dbReference type="RuleBase" id="RU003719"/>
    </source>
</evidence>
<dbReference type="PANTHER" id="PTHR42789:SF1">
    <property type="entry name" value="D-ISOMER SPECIFIC 2-HYDROXYACID DEHYDROGENASE FAMILY PROTEIN (AFU_ORTHOLOGUE AFUA_6G10090)"/>
    <property type="match status" value="1"/>
</dbReference>
<comment type="similarity">
    <text evidence="1 5">Belongs to the D-isomer specific 2-hydroxyacid dehydrogenase family.</text>
</comment>
<dbReference type="GO" id="GO:0008652">
    <property type="term" value="P:amino acid biosynthetic process"/>
    <property type="evidence" value="ECO:0007669"/>
    <property type="project" value="UniProtKB-KW"/>
</dbReference>
<dbReference type="InterPro" id="IPR006139">
    <property type="entry name" value="D-isomer_2_OHA_DH_cat_dom"/>
</dbReference>
<dbReference type="OrthoDB" id="9793626at2"/>
<feature type="domain" description="D-isomer specific 2-hydroxyacid dehydrogenase catalytic" evidence="6">
    <location>
        <begin position="69"/>
        <end position="329"/>
    </location>
</feature>
<evidence type="ECO:0000313" key="9">
    <source>
        <dbReference type="Proteomes" id="UP000449846"/>
    </source>
</evidence>
<evidence type="ECO:0000256" key="4">
    <source>
        <dbReference type="ARBA" id="ARBA00023027"/>
    </source>
</evidence>
<dbReference type="GO" id="GO:0016616">
    <property type="term" value="F:oxidoreductase activity, acting on the CH-OH group of donors, NAD or NADP as acceptor"/>
    <property type="evidence" value="ECO:0007669"/>
    <property type="project" value="InterPro"/>
</dbReference>
<dbReference type="PROSITE" id="PS00065">
    <property type="entry name" value="D_2_HYDROXYACID_DH_1"/>
    <property type="match status" value="1"/>
</dbReference>
<sequence length="356" mass="38848">MTAKKAKLVFFERWADDDAATRVLTTAPEIEVTRLRYADPRAVNDTAMAAAHGYQIQSRVELDQFWLAEAPLLERAPNLLAISSTGSGYDVIDVEACTRKGVLVVNQAGGNAPAVAEHAVGLMLSLSKRISSSDRAVHREADVDRFIYTGNNIQRKTVGILGLGNIGRLTAKICRNGFDMTVLAHDPHLSEDEIRARGAEPVSRDELFGRSDFISVHCPRTDETFGSIGLREFSMMKPTAFFVNTARGGIHDEARLAEALSRNLIAGAGLDVFLVEPPAPDHPLLAFDNVIANPHLAGMSAESQTGITEYAATQWIEILNGRRPPRLINPEAWPLYCRRFEAIMGYAPEGAATEPA</sequence>
<dbReference type="GO" id="GO:0051287">
    <property type="term" value="F:NAD binding"/>
    <property type="evidence" value="ECO:0007669"/>
    <property type="project" value="InterPro"/>
</dbReference>
<evidence type="ECO:0000313" key="8">
    <source>
        <dbReference type="EMBL" id="MTH62016.1"/>
    </source>
</evidence>
<dbReference type="Proteomes" id="UP000449846">
    <property type="component" value="Unassembled WGS sequence"/>
</dbReference>
<dbReference type="AlphaFoldDB" id="A0A844HQ96"/>
<evidence type="ECO:0000256" key="2">
    <source>
        <dbReference type="ARBA" id="ARBA00022605"/>
    </source>
</evidence>
<evidence type="ECO:0000259" key="7">
    <source>
        <dbReference type="Pfam" id="PF02826"/>
    </source>
</evidence>
<dbReference type="CDD" id="cd12173">
    <property type="entry name" value="PGDH_4"/>
    <property type="match status" value="1"/>
</dbReference>
<dbReference type="FunFam" id="3.40.50.720:FF:000203">
    <property type="entry name" value="D-3-phosphoglycerate dehydrogenase (SerA)"/>
    <property type="match status" value="1"/>
</dbReference>
<dbReference type="SUPFAM" id="SSF52283">
    <property type="entry name" value="Formate/glycerate dehydrogenase catalytic domain-like"/>
    <property type="match status" value="1"/>
</dbReference>
<comment type="caution">
    <text evidence="8">The sequence shown here is derived from an EMBL/GenBank/DDBJ whole genome shotgun (WGS) entry which is preliminary data.</text>
</comment>
<keyword evidence="9" id="KW-1185">Reference proteome</keyword>
<evidence type="ECO:0000259" key="6">
    <source>
        <dbReference type="Pfam" id="PF00389"/>
    </source>
</evidence>
<dbReference type="RefSeq" id="WP_155041968.1">
    <property type="nucleotide sequence ID" value="NZ_WMIG01000024.1"/>
</dbReference>